<dbReference type="AlphaFoldDB" id="A0A4V7I712"/>
<sequence length="57" mass="6550">MKIRLIIADIVKSEKQAVDFKQKFANNVAQNAIIYSDNIILRNKKSSVYCFSLNGRM</sequence>
<evidence type="ECO:0000313" key="1">
    <source>
        <dbReference type="EMBL" id="AHG80808.1"/>
    </source>
</evidence>
<reference evidence="1 2" key="1">
    <citation type="journal article" date="2014" name="Genome Announc.">
        <title>Complete Closed Genome Sequences of Three Bibersteinia trehalosi Nasopharyngeal Isolates from Cattle with Shipping Fever.</title>
        <authorList>
            <person name="Harhay G.P."/>
            <person name="McVey D.S."/>
            <person name="Koren S."/>
            <person name="Phillippy A.M."/>
            <person name="Bono J."/>
            <person name="Harhay D.M."/>
            <person name="Clawson M.L."/>
            <person name="Heaton M.P."/>
            <person name="Chitko-McKown C.G."/>
            <person name="Korlach J."/>
            <person name="Smith T.P."/>
        </authorList>
    </citation>
    <scope>NUCLEOTIDE SEQUENCE [LARGE SCALE GENOMIC DNA]</scope>
    <source>
        <strain evidence="1 2">USDA-ARS-USMARC-188</strain>
    </source>
</reference>
<gene>
    <name evidence="1" type="ORF">F542_900</name>
</gene>
<dbReference type="Proteomes" id="UP000019091">
    <property type="component" value="Chromosome"/>
</dbReference>
<protein>
    <submittedName>
        <fullName evidence="1">Uncharacterized protein</fullName>
    </submittedName>
</protein>
<accession>A0A4V7I712</accession>
<evidence type="ECO:0000313" key="2">
    <source>
        <dbReference type="Proteomes" id="UP000019091"/>
    </source>
</evidence>
<organism evidence="1 2">
    <name type="scientific">Bibersteinia trehalosi USDA-ARS-USMARC-188</name>
    <dbReference type="NCBI Taxonomy" id="1263829"/>
    <lineage>
        <taxon>Bacteria</taxon>
        <taxon>Pseudomonadati</taxon>
        <taxon>Pseudomonadota</taxon>
        <taxon>Gammaproteobacteria</taxon>
        <taxon>Pasteurellales</taxon>
        <taxon>Pasteurellaceae</taxon>
        <taxon>Bibersteinia</taxon>
    </lineage>
</organism>
<proteinExistence type="predicted"/>
<dbReference type="EMBL" id="CP006954">
    <property type="protein sequence ID" value="AHG80808.1"/>
    <property type="molecule type" value="Genomic_DNA"/>
</dbReference>
<name>A0A4V7I712_BIBTR</name>
<dbReference type="KEGG" id="btre:F542_900"/>